<gene>
    <name evidence="2" type="ORF">PXEA_LOCUS27262</name>
</gene>
<evidence type="ECO:0000313" key="2">
    <source>
        <dbReference type="EMBL" id="VEL33822.1"/>
    </source>
</evidence>
<accession>A0A448XCS2</accession>
<feature type="region of interest" description="Disordered" evidence="1">
    <location>
        <begin position="24"/>
        <end position="81"/>
    </location>
</feature>
<evidence type="ECO:0000256" key="1">
    <source>
        <dbReference type="SAM" id="MobiDB-lite"/>
    </source>
</evidence>
<feature type="compositionally biased region" description="Low complexity" evidence="1">
    <location>
        <begin position="50"/>
        <end position="64"/>
    </location>
</feature>
<keyword evidence="3" id="KW-1185">Reference proteome</keyword>
<dbReference type="AlphaFoldDB" id="A0A448XCS2"/>
<dbReference type="EMBL" id="CAAALY010246477">
    <property type="protein sequence ID" value="VEL33822.1"/>
    <property type="molecule type" value="Genomic_DNA"/>
</dbReference>
<sequence length="96" mass="10519">MPEISRPQVKASKCQQFRKIVSPNQLSDAPSLEVKPNGLFAEPHKQDDSNINNNNGIANATITTYPNEDDNHSESIEPSEQTISVAKPFAISQVSI</sequence>
<proteinExistence type="predicted"/>
<evidence type="ECO:0000313" key="3">
    <source>
        <dbReference type="Proteomes" id="UP000784294"/>
    </source>
</evidence>
<protein>
    <submittedName>
        <fullName evidence="2">Uncharacterized protein</fullName>
    </submittedName>
</protein>
<name>A0A448XCS2_9PLAT</name>
<reference evidence="2" key="1">
    <citation type="submission" date="2018-11" db="EMBL/GenBank/DDBJ databases">
        <authorList>
            <consortium name="Pathogen Informatics"/>
        </authorList>
    </citation>
    <scope>NUCLEOTIDE SEQUENCE</scope>
</reference>
<comment type="caution">
    <text evidence="2">The sequence shown here is derived from an EMBL/GenBank/DDBJ whole genome shotgun (WGS) entry which is preliminary data.</text>
</comment>
<organism evidence="2 3">
    <name type="scientific">Protopolystoma xenopodis</name>
    <dbReference type="NCBI Taxonomy" id="117903"/>
    <lineage>
        <taxon>Eukaryota</taxon>
        <taxon>Metazoa</taxon>
        <taxon>Spiralia</taxon>
        <taxon>Lophotrochozoa</taxon>
        <taxon>Platyhelminthes</taxon>
        <taxon>Monogenea</taxon>
        <taxon>Polyopisthocotylea</taxon>
        <taxon>Polystomatidea</taxon>
        <taxon>Polystomatidae</taxon>
        <taxon>Protopolystoma</taxon>
    </lineage>
</organism>
<dbReference type="Proteomes" id="UP000784294">
    <property type="component" value="Unassembled WGS sequence"/>
</dbReference>